<comment type="caution">
    <text evidence="7">The sequence shown here is derived from an EMBL/GenBank/DDBJ whole genome shotgun (WGS) entry which is preliminary data.</text>
</comment>
<reference evidence="7 8" key="1">
    <citation type="journal article" date="2015" name="Microbiome">
        <title>Genomic resolution of linkages in carbon, nitrogen, and sulfur cycling among widespread estuary sediment bacteria.</title>
        <authorList>
            <person name="Baker B.J."/>
            <person name="Lazar C.S."/>
            <person name="Teske A.P."/>
            <person name="Dick G.J."/>
        </authorList>
    </citation>
    <scope>NUCLEOTIDE SEQUENCE [LARGE SCALE GENOMIC DNA]</scope>
    <source>
        <strain evidence="7">SM23_60</strain>
    </source>
</reference>
<comment type="cofactor">
    <cofactor evidence="1">
        <name>FAD</name>
        <dbReference type="ChEBI" id="CHEBI:57692"/>
    </cofactor>
</comment>
<keyword evidence="3" id="KW-0285">Flavoprotein</keyword>
<comment type="similarity">
    <text evidence="2">Belongs to the acyl-CoA dehydrogenase family.</text>
</comment>
<evidence type="ECO:0008006" key="9">
    <source>
        <dbReference type="Google" id="ProtNLM"/>
    </source>
</evidence>
<feature type="domain" description="Acyl-CoA dehydrogenase/oxidase N-terminal" evidence="6">
    <location>
        <begin position="5"/>
        <end position="115"/>
    </location>
</feature>
<dbReference type="Pfam" id="PF02771">
    <property type="entry name" value="Acyl-CoA_dh_N"/>
    <property type="match status" value="1"/>
</dbReference>
<evidence type="ECO:0000256" key="2">
    <source>
        <dbReference type="ARBA" id="ARBA00009347"/>
    </source>
</evidence>
<evidence type="ECO:0000313" key="7">
    <source>
        <dbReference type="EMBL" id="KPK68639.1"/>
    </source>
</evidence>
<dbReference type="SUPFAM" id="SSF56645">
    <property type="entry name" value="Acyl-CoA dehydrogenase NM domain-like"/>
    <property type="match status" value="1"/>
</dbReference>
<dbReference type="InterPro" id="IPR037069">
    <property type="entry name" value="AcylCoA_DH/ox_N_sf"/>
</dbReference>
<dbReference type="EMBL" id="LJUO01000158">
    <property type="protein sequence ID" value="KPK68639.1"/>
    <property type="molecule type" value="Genomic_DNA"/>
</dbReference>
<evidence type="ECO:0000259" key="5">
    <source>
        <dbReference type="Pfam" id="PF00441"/>
    </source>
</evidence>
<dbReference type="PANTHER" id="PTHR43884">
    <property type="entry name" value="ACYL-COA DEHYDROGENASE"/>
    <property type="match status" value="1"/>
</dbReference>
<dbReference type="SUPFAM" id="SSF47203">
    <property type="entry name" value="Acyl-CoA dehydrogenase C-terminal domain-like"/>
    <property type="match status" value="1"/>
</dbReference>
<dbReference type="InterPro" id="IPR006089">
    <property type="entry name" value="Acyl-CoA_DH_CS"/>
</dbReference>
<dbReference type="Gene3D" id="2.40.110.10">
    <property type="entry name" value="Butyryl-CoA Dehydrogenase, subunit A, domain 2"/>
    <property type="match status" value="1"/>
</dbReference>
<dbReference type="GO" id="GO:0050660">
    <property type="term" value="F:flavin adenine dinucleotide binding"/>
    <property type="evidence" value="ECO:0007669"/>
    <property type="project" value="InterPro"/>
</dbReference>
<gene>
    <name evidence="7" type="ORF">AMJ87_11570</name>
</gene>
<sequence>MELNQECTLLQSELRKFAQQVILDKVDEFDKSCSVPSDNVKQLAEMGILGAIIPEDKGGAALDTIGLVVSLEEIGKVCPSTALIVAIHNAFAFSIMKFGSDDLQKKYLEKAASGKIIGGFATINTNELHVEHADGNIIVNGTNSLILNAEMRGPFVMFLPIDEEKTVSAYVIDRDLPGLTIRKSETAVGLKAAGIGIASFENSNITHAPLISTKEDGDTVYNAVCDLLNIYLAAIACGLAQGATDAAIKYAKERVQFGEPIISFGMVREKIADMSTQIEAGRLLAYNAALTRDAGKDYSHVASMAKYYIGRAAIDVANSAIQIFGGYGYMKDYPVERYFRDAQVINVLCNRPTDEKERIAKHAIG</sequence>
<dbReference type="PROSITE" id="PS00073">
    <property type="entry name" value="ACYL_COA_DH_2"/>
    <property type="match status" value="1"/>
</dbReference>
<evidence type="ECO:0000256" key="3">
    <source>
        <dbReference type="ARBA" id="ARBA00022630"/>
    </source>
</evidence>
<dbReference type="Gene3D" id="1.20.140.10">
    <property type="entry name" value="Butyryl-CoA Dehydrogenase, subunit A, domain 3"/>
    <property type="match status" value="1"/>
</dbReference>
<dbReference type="GO" id="GO:0003995">
    <property type="term" value="F:acyl-CoA dehydrogenase activity"/>
    <property type="evidence" value="ECO:0007669"/>
    <property type="project" value="InterPro"/>
</dbReference>
<dbReference type="Gene3D" id="1.10.540.10">
    <property type="entry name" value="Acyl-CoA dehydrogenase/oxidase, N-terminal domain"/>
    <property type="match status" value="1"/>
</dbReference>
<proteinExistence type="inferred from homology"/>
<evidence type="ECO:0000259" key="6">
    <source>
        <dbReference type="Pfam" id="PF02771"/>
    </source>
</evidence>
<dbReference type="Pfam" id="PF00441">
    <property type="entry name" value="Acyl-CoA_dh_1"/>
    <property type="match status" value="1"/>
</dbReference>
<dbReference type="InterPro" id="IPR036250">
    <property type="entry name" value="AcylCo_DH-like_C"/>
</dbReference>
<dbReference type="AlphaFoldDB" id="A0A0S8G6H9"/>
<evidence type="ECO:0000256" key="1">
    <source>
        <dbReference type="ARBA" id="ARBA00001974"/>
    </source>
</evidence>
<feature type="domain" description="Acyl-CoA dehydrogenase/oxidase C-terminal" evidence="5">
    <location>
        <begin position="231"/>
        <end position="345"/>
    </location>
</feature>
<dbReference type="FunFam" id="1.20.140.10:FF:000004">
    <property type="entry name" value="Acyl-CoA dehydrogenase FadE25"/>
    <property type="match status" value="1"/>
</dbReference>
<keyword evidence="4" id="KW-0274">FAD</keyword>
<dbReference type="InterPro" id="IPR013786">
    <property type="entry name" value="AcylCoA_DH/ox_N"/>
</dbReference>
<dbReference type="InterPro" id="IPR009100">
    <property type="entry name" value="AcylCoA_DH/oxidase_NM_dom_sf"/>
</dbReference>
<accession>A0A0S8G6H9</accession>
<organism evidence="7 8">
    <name type="scientific">candidate division WOR_3 bacterium SM23_60</name>
    <dbReference type="NCBI Taxonomy" id="1703780"/>
    <lineage>
        <taxon>Bacteria</taxon>
        <taxon>Bacteria division WOR-3</taxon>
    </lineage>
</organism>
<name>A0A0S8G6H9_UNCW3</name>
<protein>
    <recommendedName>
        <fullName evidence="9">Acyl-CoA dehydrogenase</fullName>
    </recommendedName>
</protein>
<evidence type="ECO:0000313" key="8">
    <source>
        <dbReference type="Proteomes" id="UP000051096"/>
    </source>
</evidence>
<dbReference type="Proteomes" id="UP000051096">
    <property type="component" value="Unassembled WGS sequence"/>
</dbReference>
<dbReference type="PANTHER" id="PTHR43884:SF12">
    <property type="entry name" value="ISOVALERYL-COA DEHYDROGENASE, MITOCHONDRIAL-RELATED"/>
    <property type="match status" value="1"/>
</dbReference>
<dbReference type="PIRSF" id="PIRSF016578">
    <property type="entry name" value="HsaA"/>
    <property type="match status" value="1"/>
</dbReference>
<evidence type="ECO:0000256" key="4">
    <source>
        <dbReference type="ARBA" id="ARBA00022827"/>
    </source>
</evidence>
<dbReference type="InterPro" id="IPR046373">
    <property type="entry name" value="Acyl-CoA_Oxase/DH_mid-dom_sf"/>
</dbReference>
<dbReference type="InterPro" id="IPR009075">
    <property type="entry name" value="AcylCo_DH/oxidase_C"/>
</dbReference>